<evidence type="ECO:0000313" key="3">
    <source>
        <dbReference type="Proteomes" id="UP000325313"/>
    </source>
</evidence>
<dbReference type="EMBL" id="VDEP01000425">
    <property type="protein sequence ID" value="KAA1084899.1"/>
    <property type="molecule type" value="Genomic_DNA"/>
</dbReference>
<feature type="compositionally biased region" description="Polar residues" evidence="1">
    <location>
        <begin position="64"/>
        <end position="80"/>
    </location>
</feature>
<feature type="region of interest" description="Disordered" evidence="1">
    <location>
        <begin position="24"/>
        <end position="108"/>
    </location>
</feature>
<name>A0A5B0NAV4_PUCGR</name>
<proteinExistence type="predicted"/>
<feature type="compositionally biased region" description="Basic and acidic residues" evidence="1">
    <location>
        <begin position="34"/>
        <end position="63"/>
    </location>
</feature>
<protein>
    <submittedName>
        <fullName evidence="2">Uncharacterized protein</fullName>
    </submittedName>
</protein>
<organism evidence="2 3">
    <name type="scientific">Puccinia graminis f. sp. tritici</name>
    <dbReference type="NCBI Taxonomy" id="56615"/>
    <lineage>
        <taxon>Eukaryota</taxon>
        <taxon>Fungi</taxon>
        <taxon>Dikarya</taxon>
        <taxon>Basidiomycota</taxon>
        <taxon>Pucciniomycotina</taxon>
        <taxon>Pucciniomycetes</taxon>
        <taxon>Pucciniales</taxon>
        <taxon>Pucciniaceae</taxon>
        <taxon>Puccinia</taxon>
    </lineage>
</organism>
<accession>A0A5B0NAV4</accession>
<gene>
    <name evidence="2" type="ORF">PGTUg99_000002</name>
</gene>
<evidence type="ECO:0000313" key="2">
    <source>
        <dbReference type="EMBL" id="KAA1084899.1"/>
    </source>
</evidence>
<dbReference type="Proteomes" id="UP000325313">
    <property type="component" value="Unassembled WGS sequence"/>
</dbReference>
<evidence type="ECO:0000256" key="1">
    <source>
        <dbReference type="SAM" id="MobiDB-lite"/>
    </source>
</evidence>
<comment type="caution">
    <text evidence="2">The sequence shown here is derived from an EMBL/GenBank/DDBJ whole genome shotgun (WGS) entry which is preliminary data.</text>
</comment>
<dbReference type="AlphaFoldDB" id="A0A5B0NAV4"/>
<feature type="compositionally biased region" description="Polar residues" evidence="1">
    <location>
        <begin position="89"/>
        <end position="108"/>
    </location>
</feature>
<sequence length="108" mass="11976">MGNGPSSKNSRQCFSMTIKNYADFMDSSGEEDKELTRQEEGSGSTEVHDWDNTTLGSEDRNEASQDSGECNNEWSSNPSAWETEDHTAVTKTEQSEWTTISEVGSLQV</sequence>
<reference evidence="2 3" key="1">
    <citation type="submission" date="2019-05" db="EMBL/GenBank/DDBJ databases">
        <title>Emergence of the Ug99 lineage of the wheat stem rust pathogen through somatic hybridization.</title>
        <authorList>
            <person name="Li F."/>
            <person name="Upadhyaya N.M."/>
            <person name="Sperschneider J."/>
            <person name="Matny O."/>
            <person name="Nguyen-Phuc H."/>
            <person name="Mago R."/>
            <person name="Raley C."/>
            <person name="Miller M.E."/>
            <person name="Silverstein K.A.T."/>
            <person name="Henningsen E."/>
            <person name="Hirsch C.D."/>
            <person name="Visser B."/>
            <person name="Pretorius Z.A."/>
            <person name="Steffenson B.J."/>
            <person name="Schwessinger B."/>
            <person name="Dodds P.N."/>
            <person name="Figueroa M."/>
        </authorList>
    </citation>
    <scope>NUCLEOTIDE SEQUENCE [LARGE SCALE GENOMIC DNA]</scope>
    <source>
        <strain evidence="2 3">Ug99</strain>
    </source>
</reference>